<reference evidence="2" key="1">
    <citation type="submission" date="2020-02" db="EMBL/GenBank/DDBJ databases">
        <authorList>
            <person name="Meier V. D."/>
        </authorList>
    </citation>
    <scope>NUCLEOTIDE SEQUENCE</scope>
    <source>
        <strain evidence="2">AVDCRST_MAG86</strain>
    </source>
</reference>
<protein>
    <recommendedName>
        <fullName evidence="1">Ribosomal RNA small subunit methyltransferase J</fullName>
        <ecNumber evidence="1">2.1.1.242</ecNumber>
    </recommendedName>
    <alternativeName>
        <fullName evidence="1">16S rRNA m2G1516 methyltransferase</fullName>
    </alternativeName>
    <alternativeName>
        <fullName evidence="1">rRNA (guanine-N(2)-)-methyltransferase</fullName>
    </alternativeName>
</protein>
<dbReference type="CDD" id="cd02440">
    <property type="entry name" value="AdoMet_MTases"/>
    <property type="match status" value="1"/>
</dbReference>
<dbReference type="Pfam" id="PF04445">
    <property type="entry name" value="SAM_MT"/>
    <property type="match status" value="1"/>
</dbReference>
<keyword evidence="1 2" id="KW-0808">Transferase</keyword>
<keyword evidence="1 2" id="KW-0489">Methyltransferase</keyword>
<name>A0A6J4VCF4_9DEIN</name>
<comment type="subcellular location">
    <subcellularLocation>
        <location evidence="1">Cytoplasm</location>
    </subcellularLocation>
</comment>
<feature type="binding site" evidence="1">
    <location>
        <begin position="118"/>
        <end position="119"/>
    </location>
    <ligand>
        <name>S-adenosyl-L-methionine</name>
        <dbReference type="ChEBI" id="CHEBI:59789"/>
    </ligand>
</feature>
<accession>A0A6J4VCF4</accession>
<comment type="catalytic activity">
    <reaction evidence="1">
        <text>guanosine(1516) in 16S rRNA + S-adenosyl-L-methionine = N(2)-methylguanosine(1516) in 16S rRNA + S-adenosyl-L-homocysteine + H(+)</text>
        <dbReference type="Rhea" id="RHEA:43220"/>
        <dbReference type="Rhea" id="RHEA-COMP:10412"/>
        <dbReference type="Rhea" id="RHEA-COMP:10413"/>
        <dbReference type="ChEBI" id="CHEBI:15378"/>
        <dbReference type="ChEBI" id="CHEBI:57856"/>
        <dbReference type="ChEBI" id="CHEBI:59789"/>
        <dbReference type="ChEBI" id="CHEBI:74269"/>
        <dbReference type="ChEBI" id="CHEBI:74481"/>
        <dbReference type="EC" id="2.1.1.242"/>
    </reaction>
</comment>
<feature type="binding site" evidence="1">
    <location>
        <position position="171"/>
    </location>
    <ligand>
        <name>S-adenosyl-L-methionine</name>
        <dbReference type="ChEBI" id="CHEBI:59789"/>
    </ligand>
</feature>
<keyword evidence="1" id="KW-0698">rRNA processing</keyword>
<gene>
    <name evidence="1" type="primary">rsmJ</name>
    <name evidence="2" type="ORF">AVDCRST_MAG86-2072</name>
</gene>
<keyword evidence="1" id="KW-0963">Cytoplasm</keyword>
<organism evidence="2">
    <name type="scientific">uncultured Truepera sp</name>
    <dbReference type="NCBI Taxonomy" id="543023"/>
    <lineage>
        <taxon>Bacteria</taxon>
        <taxon>Thermotogati</taxon>
        <taxon>Deinococcota</taxon>
        <taxon>Deinococci</taxon>
        <taxon>Trueperales</taxon>
        <taxon>Trueperaceae</taxon>
        <taxon>Truepera</taxon>
        <taxon>environmental samples</taxon>
    </lineage>
</organism>
<dbReference type="PANTHER" id="PTHR36112">
    <property type="entry name" value="RIBOSOMAL RNA SMALL SUBUNIT METHYLTRANSFERASE J"/>
    <property type="match status" value="1"/>
</dbReference>
<dbReference type="EC" id="2.1.1.242" evidence="1"/>
<dbReference type="AlphaFoldDB" id="A0A6J4VCF4"/>
<comment type="caution">
    <text evidence="1">Lacks conserved residue(s) required for the propagation of feature annotation.</text>
</comment>
<proteinExistence type="inferred from homology"/>
<dbReference type="GO" id="GO:0008990">
    <property type="term" value="F:rRNA (guanine-N2-)-methyltransferase activity"/>
    <property type="evidence" value="ECO:0007669"/>
    <property type="project" value="UniProtKB-UniRule"/>
</dbReference>
<dbReference type="PANTHER" id="PTHR36112:SF1">
    <property type="entry name" value="RIBOSOMAL RNA SMALL SUBUNIT METHYLTRANSFERASE J"/>
    <property type="match status" value="1"/>
</dbReference>
<dbReference type="EMBL" id="CADCWP010000168">
    <property type="protein sequence ID" value="CAA9574830.1"/>
    <property type="molecule type" value="Genomic_DNA"/>
</dbReference>
<dbReference type="SUPFAM" id="SSF53335">
    <property type="entry name" value="S-adenosyl-L-methionine-dependent methyltransferases"/>
    <property type="match status" value="1"/>
</dbReference>
<keyword evidence="1" id="KW-0949">S-adenosyl-L-methionine</keyword>
<comment type="function">
    <text evidence="1">Specifically methylates the guanosine in position 1516 of 16S rRNA.</text>
</comment>
<sequence length="258" mass="28046">MQVAVSWDEGLEPRARALADSLSLPLSGQRGAELLLYLTRERLELREGGKNAAGPVYADFVGGRADFRRRHGGGRAQPLARAVGLRGGVSPTIVDATAGLGRDAFVLASLGARMVLLERSPVVGTLLADGLRRALENAEVSAIAARMTLQVGDAVTYLGTLNVRPDVVYLDPMYPHTDKSALQKKEMRLFRRLVGPDDDAPQLLETALHVARTRVVVKRPAQAPFLGEVRPNGKIKSKNTRFDLYLSREDARSRVGMT</sequence>
<dbReference type="InterPro" id="IPR029063">
    <property type="entry name" value="SAM-dependent_MTases_sf"/>
</dbReference>
<dbReference type="GO" id="GO:0005737">
    <property type="term" value="C:cytoplasm"/>
    <property type="evidence" value="ECO:0007669"/>
    <property type="project" value="UniProtKB-SubCell"/>
</dbReference>
<evidence type="ECO:0000313" key="2">
    <source>
        <dbReference type="EMBL" id="CAA9574830.1"/>
    </source>
</evidence>
<dbReference type="InterPro" id="IPR007536">
    <property type="entry name" value="16SrRNA_methylTrfase_J"/>
</dbReference>
<comment type="similarity">
    <text evidence="1">Belongs to the methyltransferase superfamily. RsmJ family.</text>
</comment>
<dbReference type="Gene3D" id="3.40.50.150">
    <property type="entry name" value="Vaccinia Virus protein VP39"/>
    <property type="match status" value="1"/>
</dbReference>
<feature type="binding site" evidence="1">
    <location>
        <begin position="102"/>
        <end position="103"/>
    </location>
    <ligand>
        <name>S-adenosyl-L-methionine</name>
        <dbReference type="ChEBI" id="CHEBI:59789"/>
    </ligand>
</feature>
<evidence type="ECO:0000256" key="1">
    <source>
        <dbReference type="HAMAP-Rule" id="MF_01523"/>
    </source>
</evidence>
<dbReference type="HAMAP" id="MF_01523">
    <property type="entry name" value="16SrRNA_methyltr_J"/>
    <property type="match status" value="1"/>
</dbReference>